<evidence type="ECO:0000256" key="4">
    <source>
        <dbReference type="ARBA" id="ARBA00022692"/>
    </source>
</evidence>
<keyword evidence="4 9" id="KW-0812">Transmembrane</keyword>
<keyword evidence="6 9" id="KW-0472">Membrane</keyword>
<evidence type="ECO:0000256" key="7">
    <source>
        <dbReference type="ARBA" id="ARBA00023306"/>
    </source>
</evidence>
<dbReference type="GO" id="GO:0051301">
    <property type="term" value="P:cell division"/>
    <property type="evidence" value="ECO:0007669"/>
    <property type="project" value="UniProtKB-KW"/>
</dbReference>
<keyword evidence="5 9" id="KW-1133">Transmembrane helix</keyword>
<keyword evidence="3" id="KW-0132">Cell division</keyword>
<dbReference type="PROSITE" id="PS51779">
    <property type="entry name" value="POTRA"/>
    <property type="match status" value="1"/>
</dbReference>
<dbReference type="AlphaFoldDB" id="A0A6J7UIQ7"/>
<sequence>MTTPSHNDETQELQSGDMAHVTGETPVVRSLDDVPLEVLEELTEAFEGISIVDEDGPEYFEGHVLGGYDIVSDDDLTHARRPPLVIEDNEFTQPLERTDDGQPHRRFRLRRIEVRREEGKRRLRVVLYVLVPILVVAIAVPILNSPLFGVRTVTVQGAKYLSSEVLAKATAQVKGKSIIFGDLHAAELTLRADPWVRDASVSKHFPSTAVIDIDERKPVAWFLGSDNQSRVVDVDGYVISVQTGQPTQYMQITGVGDALLAGAKANGVYTAAAQLAASLPAEIQKTVLNVGVANNTELLMTLRTGTVVIFGQPSDLRAKLVSLVLVLRRQDPKNLRSIDLSSGDPIFAQK</sequence>
<comment type="subcellular location">
    <subcellularLocation>
        <location evidence="1">Membrane</location>
    </subcellularLocation>
</comment>
<dbReference type="Pfam" id="PF03799">
    <property type="entry name" value="FtsQ_DivIB_C"/>
    <property type="match status" value="1"/>
</dbReference>
<dbReference type="EMBL" id="CAFBQU010000023">
    <property type="protein sequence ID" value="CAB5065680.1"/>
    <property type="molecule type" value="Genomic_DNA"/>
</dbReference>
<evidence type="ECO:0000313" key="12">
    <source>
        <dbReference type="EMBL" id="CAB5065680.1"/>
    </source>
</evidence>
<feature type="region of interest" description="Disordered" evidence="8">
    <location>
        <begin position="1"/>
        <end position="20"/>
    </location>
</feature>
<name>A0A6J7UIQ7_9ZZZZ</name>
<dbReference type="InterPro" id="IPR050487">
    <property type="entry name" value="FtsQ_DivIB"/>
</dbReference>
<evidence type="ECO:0000256" key="1">
    <source>
        <dbReference type="ARBA" id="ARBA00004370"/>
    </source>
</evidence>
<evidence type="ECO:0000256" key="8">
    <source>
        <dbReference type="SAM" id="MobiDB-lite"/>
    </source>
</evidence>
<dbReference type="InterPro" id="IPR013685">
    <property type="entry name" value="POTRA_FtsQ_type"/>
</dbReference>
<evidence type="ECO:0000256" key="5">
    <source>
        <dbReference type="ARBA" id="ARBA00022989"/>
    </source>
</evidence>
<keyword evidence="7" id="KW-0131">Cell cycle</keyword>
<accession>A0A6J7UIQ7</accession>
<dbReference type="Pfam" id="PF08478">
    <property type="entry name" value="POTRA_1"/>
    <property type="match status" value="1"/>
</dbReference>
<feature type="transmembrane region" description="Helical" evidence="9">
    <location>
        <begin position="125"/>
        <end position="143"/>
    </location>
</feature>
<dbReference type="InterPro" id="IPR034746">
    <property type="entry name" value="POTRA"/>
</dbReference>
<reference evidence="12" key="1">
    <citation type="submission" date="2020-05" db="EMBL/GenBank/DDBJ databases">
        <authorList>
            <person name="Chiriac C."/>
            <person name="Salcher M."/>
            <person name="Ghai R."/>
            <person name="Kavagutti S V."/>
        </authorList>
    </citation>
    <scope>NUCLEOTIDE SEQUENCE</scope>
</reference>
<keyword evidence="2" id="KW-1003">Cell membrane</keyword>
<protein>
    <submittedName>
        <fullName evidence="12">Unannotated protein</fullName>
    </submittedName>
</protein>
<evidence type="ECO:0000259" key="10">
    <source>
        <dbReference type="PROSITE" id="PS51779"/>
    </source>
</evidence>
<evidence type="ECO:0000256" key="2">
    <source>
        <dbReference type="ARBA" id="ARBA00022475"/>
    </source>
</evidence>
<proteinExistence type="predicted"/>
<dbReference type="InterPro" id="IPR005548">
    <property type="entry name" value="Cell_div_FtsQ/DivIB_C"/>
</dbReference>
<dbReference type="GO" id="GO:0005886">
    <property type="term" value="C:plasma membrane"/>
    <property type="evidence" value="ECO:0007669"/>
    <property type="project" value="TreeGrafter"/>
</dbReference>
<dbReference type="PANTHER" id="PTHR37820">
    <property type="entry name" value="CELL DIVISION PROTEIN DIVIB"/>
    <property type="match status" value="1"/>
</dbReference>
<dbReference type="PANTHER" id="PTHR37820:SF1">
    <property type="entry name" value="CELL DIVISION PROTEIN FTSQ"/>
    <property type="match status" value="1"/>
</dbReference>
<dbReference type="Gene3D" id="3.10.20.310">
    <property type="entry name" value="membrane protein fhac"/>
    <property type="match status" value="1"/>
</dbReference>
<evidence type="ECO:0000313" key="11">
    <source>
        <dbReference type="EMBL" id="CAB5006938.1"/>
    </source>
</evidence>
<evidence type="ECO:0000256" key="6">
    <source>
        <dbReference type="ARBA" id="ARBA00023136"/>
    </source>
</evidence>
<dbReference type="EMBL" id="CAFBPN010000001">
    <property type="protein sequence ID" value="CAB5006938.1"/>
    <property type="molecule type" value="Genomic_DNA"/>
</dbReference>
<evidence type="ECO:0000256" key="3">
    <source>
        <dbReference type="ARBA" id="ARBA00022618"/>
    </source>
</evidence>
<feature type="domain" description="POTRA" evidence="10">
    <location>
        <begin position="148"/>
        <end position="216"/>
    </location>
</feature>
<organism evidence="12">
    <name type="scientific">freshwater metagenome</name>
    <dbReference type="NCBI Taxonomy" id="449393"/>
    <lineage>
        <taxon>unclassified sequences</taxon>
        <taxon>metagenomes</taxon>
        <taxon>ecological metagenomes</taxon>
    </lineage>
</organism>
<evidence type="ECO:0000256" key="9">
    <source>
        <dbReference type="SAM" id="Phobius"/>
    </source>
</evidence>
<gene>
    <name evidence="11" type="ORF">UFOPK4098_00072</name>
    <name evidence="12" type="ORF">UFOPK4347_00990</name>
</gene>